<dbReference type="Pfam" id="PF01966">
    <property type="entry name" value="HD"/>
    <property type="match status" value="1"/>
</dbReference>
<dbReference type="Pfam" id="PF13286">
    <property type="entry name" value="HD_assoc"/>
    <property type="match status" value="1"/>
</dbReference>
<evidence type="ECO:0000313" key="4">
    <source>
        <dbReference type="Proteomes" id="UP000824145"/>
    </source>
</evidence>
<keyword evidence="1" id="KW-0378">Hydrolase</keyword>
<dbReference type="SUPFAM" id="SSF109604">
    <property type="entry name" value="HD-domain/PDEase-like"/>
    <property type="match status" value="1"/>
</dbReference>
<gene>
    <name evidence="3" type="ORF">IAB07_00805</name>
</gene>
<dbReference type="PROSITE" id="PS51831">
    <property type="entry name" value="HD"/>
    <property type="match status" value="1"/>
</dbReference>
<evidence type="ECO:0000313" key="3">
    <source>
        <dbReference type="EMBL" id="HIU62293.1"/>
    </source>
</evidence>
<proteinExistence type="predicted"/>
<feature type="domain" description="HD" evidence="2">
    <location>
        <begin position="76"/>
        <end position="187"/>
    </location>
</feature>
<dbReference type="InterPro" id="IPR051094">
    <property type="entry name" value="Diverse_Catalytic_Enzymes"/>
</dbReference>
<protein>
    <submittedName>
        <fullName evidence="3">Deoxyguanosinetriphosphate triphosphohydrolase</fullName>
    </submittedName>
</protein>
<dbReference type="InterPro" id="IPR006674">
    <property type="entry name" value="HD_domain"/>
</dbReference>
<evidence type="ECO:0000256" key="1">
    <source>
        <dbReference type="ARBA" id="ARBA00022801"/>
    </source>
</evidence>
<reference evidence="3" key="1">
    <citation type="submission" date="2020-10" db="EMBL/GenBank/DDBJ databases">
        <authorList>
            <person name="Gilroy R."/>
        </authorList>
    </citation>
    <scope>NUCLEOTIDE SEQUENCE</scope>
    <source>
        <strain evidence="3">9366</strain>
    </source>
</reference>
<dbReference type="SMART" id="SM00471">
    <property type="entry name" value="HDc"/>
    <property type="match status" value="1"/>
</dbReference>
<dbReference type="Proteomes" id="UP000824145">
    <property type="component" value="Unassembled WGS sequence"/>
</dbReference>
<accession>A0A9D1MKN9</accession>
<dbReference type="PANTHER" id="PTHR35795">
    <property type="entry name" value="SLR1885 PROTEIN"/>
    <property type="match status" value="1"/>
</dbReference>
<name>A0A9D1MKN9_9FIRM</name>
<evidence type="ECO:0000259" key="2">
    <source>
        <dbReference type="PROSITE" id="PS51831"/>
    </source>
</evidence>
<dbReference type="AlphaFoldDB" id="A0A9D1MKN9"/>
<dbReference type="NCBIfam" id="NF002327">
    <property type="entry name" value="PRK01286.1-2"/>
    <property type="match status" value="1"/>
</dbReference>
<organism evidence="3 4">
    <name type="scientific">Candidatus Caccalectryoclostridium excrementigallinarum</name>
    <dbReference type="NCBI Taxonomy" id="2840710"/>
    <lineage>
        <taxon>Bacteria</taxon>
        <taxon>Bacillati</taxon>
        <taxon>Bacillota</taxon>
        <taxon>Clostridia</taxon>
        <taxon>Christensenellales</taxon>
        <taxon>Christensenellaceae</taxon>
        <taxon>Christensenellaceae incertae sedis</taxon>
        <taxon>Candidatus Caccalectryoclostridium</taxon>
    </lineage>
</organism>
<dbReference type="CDD" id="cd00077">
    <property type="entry name" value="HDc"/>
    <property type="match status" value="1"/>
</dbReference>
<dbReference type="EMBL" id="DVNJ01000001">
    <property type="protein sequence ID" value="HIU62293.1"/>
    <property type="molecule type" value="Genomic_DNA"/>
</dbReference>
<dbReference type="Gene3D" id="1.10.3210.10">
    <property type="entry name" value="Hypothetical protein af1432"/>
    <property type="match status" value="1"/>
</dbReference>
<dbReference type="PANTHER" id="PTHR35795:SF1">
    <property type="entry name" value="BIS(5'-NUCLEOSYL)-TETRAPHOSPHATASE, SYMMETRICAL"/>
    <property type="match status" value="1"/>
</dbReference>
<reference evidence="3" key="2">
    <citation type="journal article" date="2021" name="PeerJ">
        <title>Extensive microbial diversity within the chicken gut microbiome revealed by metagenomics and culture.</title>
        <authorList>
            <person name="Gilroy R."/>
            <person name="Ravi A."/>
            <person name="Getino M."/>
            <person name="Pursley I."/>
            <person name="Horton D.L."/>
            <person name="Alikhan N.F."/>
            <person name="Baker D."/>
            <person name="Gharbi K."/>
            <person name="Hall N."/>
            <person name="Watson M."/>
            <person name="Adriaenssens E.M."/>
            <person name="Foster-Nyarko E."/>
            <person name="Jarju S."/>
            <person name="Secka A."/>
            <person name="Antonio M."/>
            <person name="Oren A."/>
            <person name="Chaudhuri R.R."/>
            <person name="La Ragione R."/>
            <person name="Hildebrand F."/>
            <person name="Pallen M.J."/>
        </authorList>
    </citation>
    <scope>NUCLEOTIDE SEQUENCE</scope>
    <source>
        <strain evidence="3">9366</strain>
    </source>
</reference>
<sequence length="334" mass="38580">MNGKDIYLDLVEEKFLSKYAQHVKDSKGRQYPLPPCPLRTEYQRDRDRIIHCKAFRRLKHKTQVFLSPEGDHYRTRLTHTLEVGQIARTMARALRLNEDLTEAMSMGHDLGHTPFGHAGEGVLNKLIKGGFIHSLHSLRVVDVLENDGKGLDLTYEVRDGIANHRYFDKPATLEGRLLIYADRFAYINHDIEDAERAGVLKESDLPKDCVEVLGSSKGVRINNMIADLVETSYEKGFVKQSPLFDEMTCKLHDFMFVSVYTNPDAKGEEKKATMMLETLFSHFMKYPEQMPEFYRSLLESNARDRVVGDYIASFTDRYAIRMFEDIFVPKTWNI</sequence>
<dbReference type="InterPro" id="IPR026875">
    <property type="entry name" value="PHydrolase_assoc_dom"/>
</dbReference>
<dbReference type="InterPro" id="IPR003607">
    <property type="entry name" value="HD/PDEase_dom"/>
</dbReference>
<dbReference type="GO" id="GO:0016787">
    <property type="term" value="F:hydrolase activity"/>
    <property type="evidence" value="ECO:0007669"/>
    <property type="project" value="UniProtKB-KW"/>
</dbReference>
<comment type="caution">
    <text evidence="3">The sequence shown here is derived from an EMBL/GenBank/DDBJ whole genome shotgun (WGS) entry which is preliminary data.</text>
</comment>